<accession>A0A7W8NZV6</accession>
<dbReference type="Gene3D" id="3.20.20.140">
    <property type="entry name" value="Metal-dependent hydrolases"/>
    <property type="match status" value="1"/>
</dbReference>
<evidence type="ECO:0000313" key="4">
    <source>
        <dbReference type="Proteomes" id="UP000592820"/>
    </source>
</evidence>
<dbReference type="InterPro" id="IPR006680">
    <property type="entry name" value="Amidohydro-rel"/>
</dbReference>
<sequence length="295" mass="33595">MIDFPIIDSHIHLIDRERFGYSWSSGSSWATGATKLNRSWTADDLSRDSSPYHVEGFVVVEADVDMPQYLDEAAWITQTAAHDARILACVACLPLEKGVSIEPEIARIASLPAVRGVRRLIQNMPDSSIILQRSFVDAVNLLPRYDLTFDLCIDPHQFAHTVELVGRCPSVSFVLDHMAKPEVKEKRLDFWREQLHKIAAFPNVVCKVSGLLTQADHQEWREEQVLPLIDDVIKCFGVDRVLFGGDWPVLELAATYRQWVSLVDRSTRYMSREDRLKIFRGNAIKTYRLDLCATP</sequence>
<dbReference type="EC" id="3.1.1.-" evidence="3"/>
<dbReference type="SUPFAM" id="SSF51556">
    <property type="entry name" value="Metallo-dependent hydrolases"/>
    <property type="match status" value="1"/>
</dbReference>
<evidence type="ECO:0000259" key="2">
    <source>
        <dbReference type="Pfam" id="PF04909"/>
    </source>
</evidence>
<protein>
    <submittedName>
        <fullName evidence="3">L-fuconolactonase</fullName>
        <ecNumber evidence="3">3.1.1.-</ecNumber>
    </submittedName>
</protein>
<dbReference type="PANTHER" id="PTHR43569">
    <property type="entry name" value="AMIDOHYDROLASE"/>
    <property type="match status" value="1"/>
</dbReference>
<evidence type="ECO:0000313" key="3">
    <source>
        <dbReference type="EMBL" id="MBB5399464.1"/>
    </source>
</evidence>
<dbReference type="GO" id="GO:0016787">
    <property type="term" value="F:hydrolase activity"/>
    <property type="evidence" value="ECO:0007669"/>
    <property type="project" value="UniProtKB-KW"/>
</dbReference>
<comment type="caution">
    <text evidence="3">The sequence shown here is derived from an EMBL/GenBank/DDBJ whole genome shotgun (WGS) entry which is preliminary data.</text>
</comment>
<dbReference type="InterPro" id="IPR052350">
    <property type="entry name" value="Metallo-dep_Lactonases"/>
</dbReference>
<proteinExistence type="inferred from homology"/>
<dbReference type="AlphaFoldDB" id="A0A7W8NZV6"/>
<organism evidence="3 4">
    <name type="scientific">Paraburkholderia youngii</name>
    <dbReference type="NCBI Taxonomy" id="2782701"/>
    <lineage>
        <taxon>Bacteria</taxon>
        <taxon>Pseudomonadati</taxon>
        <taxon>Pseudomonadota</taxon>
        <taxon>Betaproteobacteria</taxon>
        <taxon>Burkholderiales</taxon>
        <taxon>Burkholderiaceae</taxon>
        <taxon>Paraburkholderia</taxon>
    </lineage>
</organism>
<name>A0A7W8NZV6_9BURK</name>
<dbReference type="InterPro" id="IPR032466">
    <property type="entry name" value="Metal_Hydrolase"/>
</dbReference>
<dbReference type="PANTHER" id="PTHR43569:SF2">
    <property type="entry name" value="AMIDOHYDROLASE-RELATED DOMAIN-CONTAINING PROTEIN"/>
    <property type="match status" value="1"/>
</dbReference>
<reference evidence="3 4" key="1">
    <citation type="submission" date="2020-08" db="EMBL/GenBank/DDBJ databases">
        <title>Genomic Encyclopedia of Type Strains, Phase IV (KMG-V): Genome sequencing to study the core and pangenomes of soil and plant-associated prokaryotes.</title>
        <authorList>
            <person name="Whitman W."/>
        </authorList>
    </citation>
    <scope>NUCLEOTIDE SEQUENCE [LARGE SCALE GENOMIC DNA]</scope>
    <source>
        <strain evidence="3 4">JPY162</strain>
    </source>
</reference>
<dbReference type="Proteomes" id="UP000592820">
    <property type="component" value="Unassembled WGS sequence"/>
</dbReference>
<comment type="similarity">
    <text evidence="1">Belongs to the metallo-dependent hydrolases superfamily.</text>
</comment>
<keyword evidence="3" id="KW-0378">Hydrolase</keyword>
<gene>
    <name evidence="3" type="ORF">HDG41_001503</name>
</gene>
<dbReference type="RefSeq" id="WP_018434083.1">
    <property type="nucleotide sequence ID" value="NZ_JACHDE010000002.1"/>
</dbReference>
<feature type="domain" description="Amidohydrolase-related" evidence="2">
    <location>
        <begin position="7"/>
        <end position="289"/>
    </location>
</feature>
<evidence type="ECO:0000256" key="1">
    <source>
        <dbReference type="ARBA" id="ARBA00038310"/>
    </source>
</evidence>
<dbReference type="EMBL" id="JACHDE010000002">
    <property type="protein sequence ID" value="MBB5399464.1"/>
    <property type="molecule type" value="Genomic_DNA"/>
</dbReference>
<dbReference type="Pfam" id="PF04909">
    <property type="entry name" value="Amidohydro_2"/>
    <property type="match status" value="1"/>
</dbReference>